<feature type="domain" description="Proline-rich AKT1 substrate 1 N-terminal" evidence="2">
    <location>
        <begin position="76"/>
        <end position="141"/>
    </location>
</feature>
<feature type="region of interest" description="Disordered" evidence="1">
    <location>
        <begin position="319"/>
        <end position="338"/>
    </location>
</feature>
<feature type="compositionally biased region" description="Acidic residues" evidence="1">
    <location>
        <begin position="228"/>
        <end position="238"/>
    </location>
</feature>
<dbReference type="Pfam" id="PF22911">
    <property type="entry name" value="PRAS_NT"/>
    <property type="match status" value="1"/>
</dbReference>
<dbReference type="Proteomes" id="UP000308365">
    <property type="component" value="Unassembled WGS sequence"/>
</dbReference>
<dbReference type="PANTHER" id="PTHR21844:SF2">
    <property type="entry name" value="PROLINE-RICH AKT1 SUBSTRATE 1"/>
    <property type="match status" value="1"/>
</dbReference>
<proteinExistence type="predicted"/>
<dbReference type="InterPro" id="IPR055192">
    <property type="entry name" value="PRAS_NT"/>
</dbReference>
<dbReference type="InterPro" id="IPR026682">
    <property type="entry name" value="AKT1S1"/>
</dbReference>
<dbReference type="PANTHER" id="PTHR21844">
    <property type="entry name" value="AKT1 SUBSTRATE 1 PROTEIN"/>
    <property type="match status" value="1"/>
</dbReference>
<dbReference type="EMBL" id="RWIC01000002">
    <property type="protein sequence ID" value="TKC53774.1"/>
    <property type="molecule type" value="Genomic_DNA"/>
</dbReference>
<feature type="region of interest" description="Disordered" evidence="1">
    <location>
        <begin position="141"/>
        <end position="256"/>
    </location>
</feature>
<dbReference type="GO" id="GO:0032007">
    <property type="term" value="P:negative regulation of TOR signaling"/>
    <property type="evidence" value="ECO:0007669"/>
    <property type="project" value="InterPro"/>
</dbReference>
<name>A0A4U1FV04_MONMO</name>
<dbReference type="GO" id="GO:0048011">
    <property type="term" value="P:neurotrophin TRK receptor signaling pathway"/>
    <property type="evidence" value="ECO:0007669"/>
    <property type="project" value="InterPro"/>
</dbReference>
<dbReference type="GO" id="GO:0005737">
    <property type="term" value="C:cytoplasm"/>
    <property type="evidence" value="ECO:0007669"/>
    <property type="project" value="TreeGrafter"/>
</dbReference>
<evidence type="ECO:0000259" key="2">
    <source>
        <dbReference type="Pfam" id="PF22911"/>
    </source>
</evidence>
<feature type="region of interest" description="Disordered" evidence="1">
    <location>
        <begin position="278"/>
        <end position="301"/>
    </location>
</feature>
<dbReference type="Pfam" id="PF15798">
    <property type="entry name" value="PRAS"/>
    <property type="match status" value="1"/>
</dbReference>
<comment type="caution">
    <text evidence="3">The sequence shown here is derived from an EMBL/GenBank/DDBJ whole genome shotgun (WGS) entry which is preliminary data.</text>
</comment>
<gene>
    <name evidence="3" type="ORF">EI555_018523</name>
</gene>
<protein>
    <recommendedName>
        <fullName evidence="2">Proline-rich AKT1 substrate 1 N-terminal domain-containing protein</fullName>
    </recommendedName>
</protein>
<organism evidence="3 4">
    <name type="scientific">Monodon monoceros</name>
    <name type="common">Narwhal</name>
    <name type="synonym">Ceratodon monodon</name>
    <dbReference type="NCBI Taxonomy" id="40151"/>
    <lineage>
        <taxon>Eukaryota</taxon>
        <taxon>Metazoa</taxon>
        <taxon>Chordata</taxon>
        <taxon>Craniata</taxon>
        <taxon>Vertebrata</taxon>
        <taxon>Euteleostomi</taxon>
        <taxon>Mammalia</taxon>
        <taxon>Eutheria</taxon>
        <taxon>Laurasiatheria</taxon>
        <taxon>Artiodactyla</taxon>
        <taxon>Whippomorpha</taxon>
        <taxon>Cetacea</taxon>
        <taxon>Odontoceti</taxon>
        <taxon>Monodontidae</taxon>
        <taxon>Monodon</taxon>
    </lineage>
</organism>
<feature type="compositionally biased region" description="Pro residues" evidence="1">
    <location>
        <begin position="146"/>
        <end position="165"/>
    </location>
</feature>
<evidence type="ECO:0000256" key="1">
    <source>
        <dbReference type="SAM" id="MobiDB-lite"/>
    </source>
</evidence>
<reference evidence="4" key="1">
    <citation type="journal article" date="2019" name="IScience">
        <title>Narwhal Genome Reveals Long-Term Low Genetic Diversity despite Current Large Abundance Size.</title>
        <authorList>
            <person name="Westbury M.V."/>
            <person name="Petersen B."/>
            <person name="Garde E."/>
            <person name="Heide-Jorgensen M.P."/>
            <person name="Lorenzen E.D."/>
        </authorList>
    </citation>
    <scope>NUCLEOTIDE SEQUENCE [LARGE SCALE GENOMIC DNA]</scope>
</reference>
<evidence type="ECO:0000313" key="4">
    <source>
        <dbReference type="Proteomes" id="UP000308365"/>
    </source>
</evidence>
<accession>A0A4U1FV04</accession>
<evidence type="ECO:0000313" key="3">
    <source>
        <dbReference type="EMBL" id="TKC53774.1"/>
    </source>
</evidence>
<sequence length="338" mass="36215">MGTLPSPLLHCDPAKPPWPPCWSRAAEIREAECEKWRRANHAEVTQGTAMSFEGGDGAGPAMLATGTARMASGRPEELWEAVVGAAERFRARTGTELVLLTAAPPPPPRPGPCAYAAHGRGALAEAARRCLHDIALAHRAAAAARPPMPPPAPQPPSPARSPPRPTLAREEDEEDEDEPTETETSGERLGVSDNGAGLNWSGPLMPSTGLFVMDEDTTLQDLPPFCESDPESTDDGSLSEETPAGPPAYSVPPASALPTQQYAKSLPVSVPVWAFKEKRTEARSSDEENGPPSSPDLDRIAASMRALVLREAEDTQVFGDLPRPRLNTSDFQKLKRKY</sequence>
<feature type="compositionally biased region" description="Acidic residues" evidence="1">
    <location>
        <begin position="170"/>
        <end position="181"/>
    </location>
</feature>
<dbReference type="AlphaFoldDB" id="A0A4U1FV04"/>